<dbReference type="Proteomes" id="UP000218811">
    <property type="component" value="Unassembled WGS sequence"/>
</dbReference>
<reference evidence="2 3" key="1">
    <citation type="journal article" date="2012" name="Science">
        <title>The Paleozoic origin of enzymatic lignin decomposition reconstructed from 31 fungal genomes.</title>
        <authorList>
            <person name="Floudas D."/>
            <person name="Binder M."/>
            <person name="Riley R."/>
            <person name="Barry K."/>
            <person name="Blanchette R.A."/>
            <person name="Henrissat B."/>
            <person name="Martinez A.T."/>
            <person name="Otillar R."/>
            <person name="Spatafora J.W."/>
            <person name="Yadav J.S."/>
            <person name="Aerts A."/>
            <person name="Benoit I."/>
            <person name="Boyd A."/>
            <person name="Carlson A."/>
            <person name="Copeland A."/>
            <person name="Coutinho P.M."/>
            <person name="de Vries R.P."/>
            <person name="Ferreira P."/>
            <person name="Findley K."/>
            <person name="Foster B."/>
            <person name="Gaskell J."/>
            <person name="Glotzer D."/>
            <person name="Gorecki P."/>
            <person name="Heitman J."/>
            <person name="Hesse C."/>
            <person name="Hori C."/>
            <person name="Igarashi K."/>
            <person name="Jurgens J.A."/>
            <person name="Kallen N."/>
            <person name="Kersten P."/>
            <person name="Kohler A."/>
            <person name="Kuees U."/>
            <person name="Kumar T.K.A."/>
            <person name="Kuo A."/>
            <person name="LaButti K."/>
            <person name="Larrondo L.F."/>
            <person name="Lindquist E."/>
            <person name="Ling A."/>
            <person name="Lombard V."/>
            <person name="Lucas S."/>
            <person name="Lundell T."/>
            <person name="Martin R."/>
            <person name="McLaughlin D.J."/>
            <person name="Morgenstern I."/>
            <person name="Morin E."/>
            <person name="Murat C."/>
            <person name="Nagy L.G."/>
            <person name="Nolan M."/>
            <person name="Ohm R.A."/>
            <person name="Patyshakuliyeva A."/>
            <person name="Rokas A."/>
            <person name="Ruiz-Duenas F.J."/>
            <person name="Sabat G."/>
            <person name="Salamov A."/>
            <person name="Samejima M."/>
            <person name="Schmutz J."/>
            <person name="Slot J.C."/>
            <person name="St John F."/>
            <person name="Stenlid J."/>
            <person name="Sun H."/>
            <person name="Sun S."/>
            <person name="Syed K."/>
            <person name="Tsang A."/>
            <person name="Wiebenga A."/>
            <person name="Young D."/>
            <person name="Pisabarro A."/>
            <person name="Eastwood D.C."/>
            <person name="Martin F."/>
            <person name="Cullen D."/>
            <person name="Grigoriev I.V."/>
            <person name="Hibbett D.S."/>
        </authorList>
    </citation>
    <scope>NUCLEOTIDE SEQUENCE [LARGE SCALE GENOMIC DNA]</scope>
    <source>
        <strain evidence="2 3">MD-104</strain>
    </source>
</reference>
<dbReference type="AlphaFoldDB" id="A0A2H3J312"/>
<evidence type="ECO:0000313" key="3">
    <source>
        <dbReference type="Proteomes" id="UP000218811"/>
    </source>
</evidence>
<gene>
    <name evidence="2" type="ORF">WOLCODRAFT_15145</name>
</gene>
<feature type="region of interest" description="Disordered" evidence="1">
    <location>
        <begin position="167"/>
        <end position="191"/>
    </location>
</feature>
<evidence type="ECO:0000256" key="1">
    <source>
        <dbReference type="SAM" id="MobiDB-lite"/>
    </source>
</evidence>
<accession>A0A2H3J312</accession>
<keyword evidence="3" id="KW-1185">Reference proteome</keyword>
<name>A0A2H3J312_WOLCO</name>
<proteinExistence type="predicted"/>
<feature type="compositionally biased region" description="Polar residues" evidence="1">
    <location>
        <begin position="170"/>
        <end position="184"/>
    </location>
</feature>
<sequence length="249" mass="26089">MTPPTMGALECNDPVAARAPELGFVVEGTLRKLVVDPFEGDGMVAKARGEDVIFTDGAEDVDEVTATDCVEDSVTSIMCMECDVTATSFVSVYTSSVEDDVTYTDCVETNVIATSSVEDDVVATSSLENDIISISSVEDEVTSMTCVESDVTATMCEDVEGGANAASFPESVSSVGETSDNNVATDCKESGEEDDATDFSFLTETSSSVDKALCINCGAVCTVLETGRDIPCNNGRLLDRGSVDNAEVM</sequence>
<dbReference type="EMBL" id="KB467831">
    <property type="protein sequence ID" value="PCH34163.1"/>
    <property type="molecule type" value="Genomic_DNA"/>
</dbReference>
<organism evidence="2 3">
    <name type="scientific">Wolfiporia cocos (strain MD-104)</name>
    <name type="common">Brown rot fungus</name>
    <dbReference type="NCBI Taxonomy" id="742152"/>
    <lineage>
        <taxon>Eukaryota</taxon>
        <taxon>Fungi</taxon>
        <taxon>Dikarya</taxon>
        <taxon>Basidiomycota</taxon>
        <taxon>Agaricomycotina</taxon>
        <taxon>Agaricomycetes</taxon>
        <taxon>Polyporales</taxon>
        <taxon>Phaeolaceae</taxon>
        <taxon>Wolfiporia</taxon>
    </lineage>
</organism>
<evidence type="ECO:0000313" key="2">
    <source>
        <dbReference type="EMBL" id="PCH34163.1"/>
    </source>
</evidence>
<protein>
    <submittedName>
        <fullName evidence="2">Uncharacterized protein</fullName>
    </submittedName>
</protein>